<dbReference type="Pfam" id="PF01762">
    <property type="entry name" value="Galactosyl_T"/>
    <property type="match status" value="1"/>
</dbReference>
<sequence>MKTIRLDRKRFIVSSFFLFCLSLLASLNDFRILDSLLNFRRCAFPSSPFQYFYNSSSTNFLAEQNSSSGDIRILIGILTIADQYDRRQFLRLIYGTQSIPTGAQVDVKFVFCNLTKEEQKVIVALEIMRYDDIVILNCKENMDNGKTYTYFSSLPELFNAAGRPNPPYDYVMKGDDDTYIRLPKLVESLRPLPRQDLYYGFVVPCSTMDPFKGKYMAGMGYLVSWDIVEWIRVSDIPKNHLKGPEDRVFAEWLQDGDRAKNRFNAKWSMYDFPEPPTRCTHEFWPDTVAVHKLKNLEKWVRTLKYFNVTDNLKPSKLYHIQ</sequence>
<dbReference type="EC" id="2.4.1.-" evidence="13"/>
<evidence type="ECO:0000256" key="13">
    <source>
        <dbReference type="RuleBase" id="RU363063"/>
    </source>
</evidence>
<proteinExistence type="inferred from homology"/>
<evidence type="ECO:0000256" key="6">
    <source>
        <dbReference type="ARBA" id="ARBA00022679"/>
    </source>
</evidence>
<comment type="caution">
    <text evidence="14">The sequence shown here is derived from an EMBL/GenBank/DDBJ whole genome shotgun (WGS) entry which is preliminary data.</text>
</comment>
<comment type="pathway">
    <text evidence="3">Protein modification; protein glycosylation.</text>
</comment>
<evidence type="ECO:0000313" key="14">
    <source>
        <dbReference type="EMBL" id="KAF5725928.1"/>
    </source>
</evidence>
<organism evidence="14 15">
    <name type="scientific">Tripterygium wilfordii</name>
    <name type="common">Thunder God vine</name>
    <dbReference type="NCBI Taxonomy" id="458696"/>
    <lineage>
        <taxon>Eukaryota</taxon>
        <taxon>Viridiplantae</taxon>
        <taxon>Streptophyta</taxon>
        <taxon>Embryophyta</taxon>
        <taxon>Tracheophyta</taxon>
        <taxon>Spermatophyta</taxon>
        <taxon>Magnoliopsida</taxon>
        <taxon>eudicotyledons</taxon>
        <taxon>Gunneridae</taxon>
        <taxon>Pentapetalae</taxon>
        <taxon>rosids</taxon>
        <taxon>fabids</taxon>
        <taxon>Celastrales</taxon>
        <taxon>Celastraceae</taxon>
        <taxon>Tripterygium</taxon>
    </lineage>
</organism>
<dbReference type="PANTHER" id="PTHR11214">
    <property type="entry name" value="BETA-1,3-N-ACETYLGLUCOSAMINYLTRANSFERASE"/>
    <property type="match status" value="1"/>
</dbReference>
<evidence type="ECO:0000256" key="2">
    <source>
        <dbReference type="ARBA" id="ARBA00004323"/>
    </source>
</evidence>
<comment type="cofactor">
    <cofactor evidence="1 13">
        <name>Mn(2+)</name>
        <dbReference type="ChEBI" id="CHEBI:29035"/>
    </cofactor>
</comment>
<evidence type="ECO:0000313" key="15">
    <source>
        <dbReference type="Proteomes" id="UP000593562"/>
    </source>
</evidence>
<dbReference type="GO" id="GO:0016758">
    <property type="term" value="F:hexosyltransferase activity"/>
    <property type="evidence" value="ECO:0007669"/>
    <property type="project" value="InterPro"/>
</dbReference>
<accession>A0A7J7BVS3</accession>
<keyword evidence="7" id="KW-0812">Transmembrane</keyword>
<keyword evidence="10 13" id="KW-0333">Golgi apparatus</keyword>
<evidence type="ECO:0000256" key="7">
    <source>
        <dbReference type="ARBA" id="ARBA00022692"/>
    </source>
</evidence>
<keyword evidence="6 14" id="KW-0808">Transferase</keyword>
<comment type="similarity">
    <text evidence="4 13">Belongs to the glycosyltransferase 31 family.</text>
</comment>
<evidence type="ECO:0000256" key="10">
    <source>
        <dbReference type="ARBA" id="ARBA00023034"/>
    </source>
</evidence>
<evidence type="ECO:0000256" key="3">
    <source>
        <dbReference type="ARBA" id="ARBA00004922"/>
    </source>
</evidence>
<dbReference type="GO" id="GO:0000139">
    <property type="term" value="C:Golgi membrane"/>
    <property type="evidence" value="ECO:0007669"/>
    <property type="project" value="UniProtKB-SubCell"/>
</dbReference>
<evidence type="ECO:0000256" key="9">
    <source>
        <dbReference type="ARBA" id="ARBA00022989"/>
    </source>
</evidence>
<dbReference type="PANTHER" id="PTHR11214:SF351">
    <property type="entry name" value="BETA-1,3-GALACTOSYLTRANSFERASE PVG3"/>
    <property type="match status" value="1"/>
</dbReference>
<dbReference type="InterPro" id="IPR002659">
    <property type="entry name" value="Glyco_trans_31"/>
</dbReference>
<evidence type="ECO:0000256" key="5">
    <source>
        <dbReference type="ARBA" id="ARBA00022676"/>
    </source>
</evidence>
<keyword evidence="11" id="KW-0472">Membrane</keyword>
<keyword evidence="8" id="KW-0735">Signal-anchor</keyword>
<evidence type="ECO:0000256" key="1">
    <source>
        <dbReference type="ARBA" id="ARBA00001936"/>
    </source>
</evidence>
<evidence type="ECO:0000256" key="11">
    <source>
        <dbReference type="ARBA" id="ARBA00023136"/>
    </source>
</evidence>
<keyword evidence="12 13" id="KW-0464">Manganese</keyword>
<reference evidence="14 15" key="1">
    <citation type="journal article" date="2020" name="Nat. Commun.">
        <title>Genome of Tripterygium wilfordii and identification of cytochrome P450 involved in triptolide biosynthesis.</title>
        <authorList>
            <person name="Tu L."/>
            <person name="Su P."/>
            <person name="Zhang Z."/>
            <person name="Gao L."/>
            <person name="Wang J."/>
            <person name="Hu T."/>
            <person name="Zhou J."/>
            <person name="Zhang Y."/>
            <person name="Zhao Y."/>
            <person name="Liu Y."/>
            <person name="Song Y."/>
            <person name="Tong Y."/>
            <person name="Lu Y."/>
            <person name="Yang J."/>
            <person name="Xu C."/>
            <person name="Jia M."/>
            <person name="Peters R.J."/>
            <person name="Huang L."/>
            <person name="Gao W."/>
        </authorList>
    </citation>
    <scope>NUCLEOTIDE SEQUENCE [LARGE SCALE GENOMIC DNA]</scope>
    <source>
        <strain evidence="15">cv. XIE 37</strain>
        <tissue evidence="14">Leaf</tissue>
    </source>
</reference>
<dbReference type="EMBL" id="JAAARO010000023">
    <property type="protein sequence ID" value="KAF5725928.1"/>
    <property type="molecule type" value="Genomic_DNA"/>
</dbReference>
<keyword evidence="15" id="KW-1185">Reference proteome</keyword>
<comment type="subcellular location">
    <subcellularLocation>
        <location evidence="2 13">Golgi apparatus membrane</location>
        <topology evidence="2 13">Single-pass type II membrane protein</topology>
    </subcellularLocation>
</comment>
<name>A0A7J7BVS3_TRIWF</name>
<dbReference type="AlphaFoldDB" id="A0A7J7BVS3"/>
<dbReference type="FunFam" id="3.90.550.50:FF:000027">
    <property type="entry name" value="Hexosyltransferase"/>
    <property type="match status" value="1"/>
</dbReference>
<dbReference type="OrthoDB" id="2139606at2759"/>
<evidence type="ECO:0000256" key="12">
    <source>
        <dbReference type="ARBA" id="ARBA00023211"/>
    </source>
</evidence>
<dbReference type="Gene3D" id="3.90.550.50">
    <property type="match status" value="1"/>
</dbReference>
<dbReference type="InParanoid" id="A0A7J7BVS3"/>
<gene>
    <name evidence="14" type="ORF">HS088_TW23G00661</name>
</gene>
<evidence type="ECO:0000256" key="8">
    <source>
        <dbReference type="ARBA" id="ARBA00022968"/>
    </source>
</evidence>
<dbReference type="UniPathway" id="UPA00378"/>
<keyword evidence="5 13" id="KW-0328">Glycosyltransferase</keyword>
<protein>
    <recommendedName>
        <fullName evidence="13">Hexosyltransferase</fullName>
        <ecNumber evidence="13">2.4.1.-</ecNumber>
    </recommendedName>
</protein>
<keyword evidence="9" id="KW-1133">Transmembrane helix</keyword>
<dbReference type="Proteomes" id="UP000593562">
    <property type="component" value="Unassembled WGS sequence"/>
</dbReference>
<evidence type="ECO:0000256" key="4">
    <source>
        <dbReference type="ARBA" id="ARBA00008661"/>
    </source>
</evidence>